<dbReference type="RefSeq" id="WP_257498566.1">
    <property type="nucleotide sequence ID" value="NZ_CP102382.1"/>
</dbReference>
<evidence type="ECO:0008006" key="3">
    <source>
        <dbReference type="Google" id="ProtNLM"/>
    </source>
</evidence>
<dbReference type="Proteomes" id="UP001317001">
    <property type="component" value="Chromosome"/>
</dbReference>
<keyword evidence="2" id="KW-1185">Reference proteome</keyword>
<reference evidence="1 2" key="1">
    <citation type="submission" date="2022-08" db="EMBL/GenBank/DDBJ databases">
        <title>Myroides zhujiangensis sp. nov., a novel bacterium isolated from sediment in the Pearl River Estuary.</title>
        <authorList>
            <person name="Cui L."/>
        </authorList>
    </citation>
    <scope>NUCLEOTIDE SEQUENCE [LARGE SCALE GENOMIC DNA]</scope>
    <source>
        <strain evidence="1 2">SCSIO 72103</strain>
    </source>
</reference>
<dbReference type="EMBL" id="CP102382">
    <property type="protein sequence ID" value="UUV20663.1"/>
    <property type="molecule type" value="Genomic_DNA"/>
</dbReference>
<proteinExistence type="predicted"/>
<evidence type="ECO:0000313" key="2">
    <source>
        <dbReference type="Proteomes" id="UP001317001"/>
    </source>
</evidence>
<sequence>MSNKDATQIHSTERVSTDTVQLEEVFIDSTTVGRKKFNKVEVYKYRATDSNYVDINFYIKQGDKWKLNQTIHFLKDGVIGCDTKLSDFNNDGLNDMTIVSAVAARGANEVRRLFIYDKTKDQLIEMKNSENYPNMLYNKELNCIDAFLVYGGSSTVFLRISGDSLKEFASVEAMDGVTVKEIDRNGKEKVIFQDTTNKAAYIRFKTYKPLKEYDEY</sequence>
<organism evidence="1 2">
    <name type="scientific">Paenimyroides aestuarii</name>
    <dbReference type="NCBI Taxonomy" id="2968490"/>
    <lineage>
        <taxon>Bacteria</taxon>
        <taxon>Pseudomonadati</taxon>
        <taxon>Bacteroidota</taxon>
        <taxon>Flavobacteriia</taxon>
        <taxon>Flavobacteriales</taxon>
        <taxon>Flavobacteriaceae</taxon>
        <taxon>Paenimyroides</taxon>
    </lineage>
</organism>
<evidence type="ECO:0000313" key="1">
    <source>
        <dbReference type="EMBL" id="UUV20663.1"/>
    </source>
</evidence>
<protein>
    <recommendedName>
        <fullName evidence="3">VCBS repeat-containing protein</fullName>
    </recommendedName>
</protein>
<gene>
    <name evidence="1" type="ORF">NPX36_09970</name>
</gene>
<accession>A0ABY5NQ35</accession>
<name>A0ABY5NQ35_9FLAO</name>